<keyword evidence="6" id="KW-0496">Mitochondrion</keyword>
<gene>
    <name evidence="10" type="ORF">NKR19_g3083</name>
</gene>
<evidence type="ECO:0000256" key="7">
    <source>
        <dbReference type="ARBA" id="ARBA00023136"/>
    </source>
</evidence>
<dbReference type="EMBL" id="JANBVN010000033">
    <property type="protein sequence ID" value="KAJ9160619.1"/>
    <property type="molecule type" value="Genomic_DNA"/>
</dbReference>
<keyword evidence="4" id="KW-0677">Repeat</keyword>
<comment type="subcellular location">
    <subcellularLocation>
        <location evidence="2">Endoplasmic reticulum</location>
    </subcellularLocation>
    <subcellularLocation>
        <location evidence="3">Membrane</location>
    </subcellularLocation>
    <subcellularLocation>
        <location evidence="1">Mitochondrion</location>
    </subcellularLocation>
</comment>
<evidence type="ECO:0000256" key="2">
    <source>
        <dbReference type="ARBA" id="ARBA00004240"/>
    </source>
</evidence>
<proteinExistence type="predicted"/>
<dbReference type="Gene3D" id="3.40.50.1820">
    <property type="entry name" value="alpha/beta hydrolase"/>
    <property type="match status" value="1"/>
</dbReference>
<name>A0AA38RV72_9PEZI</name>
<dbReference type="InterPro" id="IPR029058">
    <property type="entry name" value="AB_hydrolase_fold"/>
</dbReference>
<evidence type="ECO:0000256" key="5">
    <source>
        <dbReference type="ARBA" id="ARBA00022824"/>
    </source>
</evidence>
<evidence type="ECO:0000313" key="10">
    <source>
        <dbReference type="EMBL" id="KAJ9160619.1"/>
    </source>
</evidence>
<comment type="caution">
    <text evidence="10">The sequence shown here is derived from an EMBL/GenBank/DDBJ whole genome shotgun (WGS) entry which is preliminary data.</text>
</comment>
<dbReference type="Proteomes" id="UP001174691">
    <property type="component" value="Unassembled WGS sequence"/>
</dbReference>
<evidence type="ECO:0000256" key="8">
    <source>
        <dbReference type="SAM" id="MobiDB-lite"/>
    </source>
</evidence>
<dbReference type="AlphaFoldDB" id="A0AA38RV72"/>
<evidence type="ECO:0000256" key="3">
    <source>
        <dbReference type="ARBA" id="ARBA00004370"/>
    </source>
</evidence>
<dbReference type="InterPro" id="IPR056884">
    <property type="entry name" value="NPHP3-like_N"/>
</dbReference>
<feature type="region of interest" description="Disordered" evidence="8">
    <location>
        <begin position="53"/>
        <end position="81"/>
    </location>
</feature>
<keyword evidence="11" id="KW-1185">Reference proteome</keyword>
<dbReference type="GO" id="GO:0005739">
    <property type="term" value="C:mitochondrion"/>
    <property type="evidence" value="ECO:0007669"/>
    <property type="project" value="UniProtKB-SubCell"/>
</dbReference>
<feature type="domain" description="Nephrocystin 3-like N-terminal" evidence="9">
    <location>
        <begin position="370"/>
        <end position="430"/>
    </location>
</feature>
<feature type="region of interest" description="Disordered" evidence="8">
    <location>
        <begin position="321"/>
        <end position="348"/>
    </location>
</feature>
<evidence type="ECO:0000259" key="9">
    <source>
        <dbReference type="Pfam" id="PF24883"/>
    </source>
</evidence>
<organism evidence="10 11">
    <name type="scientific">Coniochaeta hoffmannii</name>
    <dbReference type="NCBI Taxonomy" id="91930"/>
    <lineage>
        <taxon>Eukaryota</taxon>
        <taxon>Fungi</taxon>
        <taxon>Dikarya</taxon>
        <taxon>Ascomycota</taxon>
        <taxon>Pezizomycotina</taxon>
        <taxon>Sordariomycetes</taxon>
        <taxon>Sordariomycetidae</taxon>
        <taxon>Coniochaetales</taxon>
        <taxon>Coniochaetaceae</taxon>
        <taxon>Coniochaeta</taxon>
    </lineage>
</organism>
<accession>A0AA38RV72</accession>
<dbReference type="Pfam" id="PF24883">
    <property type="entry name" value="NPHP3_N"/>
    <property type="match status" value="1"/>
</dbReference>
<keyword evidence="7" id="KW-0472">Membrane</keyword>
<keyword evidence="5" id="KW-0256">Endoplasmic reticulum</keyword>
<evidence type="ECO:0000256" key="6">
    <source>
        <dbReference type="ARBA" id="ARBA00023128"/>
    </source>
</evidence>
<evidence type="ECO:0000256" key="1">
    <source>
        <dbReference type="ARBA" id="ARBA00004173"/>
    </source>
</evidence>
<evidence type="ECO:0000313" key="11">
    <source>
        <dbReference type="Proteomes" id="UP001174691"/>
    </source>
</evidence>
<evidence type="ECO:0000256" key="4">
    <source>
        <dbReference type="ARBA" id="ARBA00022737"/>
    </source>
</evidence>
<dbReference type="PANTHER" id="PTHR48182:SF2">
    <property type="entry name" value="PROTEIN SERAC1"/>
    <property type="match status" value="1"/>
</dbReference>
<sequence length="438" mass="48691">MVLAQTHMREGTGTAESVESLRHELRPSCNSPIPACDAGLDNDSTPRAALSARTVPLSAPTHSRTRSQDRRAEPLGLHVVHDPGPGKRSVDIIFVHGLGGTSRLSWSWNRDLSLFWPKEWLPLEQELEEARALTFGYNAHFMSPNKDTFNISDFAKDLRMQMKFGNDADVQSLKIGKLPLIFVVHSMGGLVVKKAIVFLATPHRGSGLADILNKFLLVSFRSPKQYINDLTRNSPRISDINDQFRLHADKMQIVSFLETQPTDVGLRRVIIVERDSAVLDYASEISAPLNADHHTVCKYASRQDSNYISVRNILKSLVEKSKLKGPRRRTSSDRESPSSTQSLDGVMSRLGNVETPTEDLENSLEAYVPGSCDWILGHETLTSFLDDQAARPSVLHVTSQPGAAKSMLASFLIQHLADELELPVQFWYFRPSLGTLTG</sequence>
<protein>
    <submittedName>
        <fullName evidence="10">GPI inositol-deacylase</fullName>
    </submittedName>
</protein>
<dbReference type="GO" id="GO:0016020">
    <property type="term" value="C:membrane"/>
    <property type="evidence" value="ECO:0007669"/>
    <property type="project" value="UniProtKB-SubCell"/>
</dbReference>
<dbReference type="GO" id="GO:0005783">
    <property type="term" value="C:endoplasmic reticulum"/>
    <property type="evidence" value="ECO:0007669"/>
    <property type="project" value="UniProtKB-SubCell"/>
</dbReference>
<reference evidence="10" key="1">
    <citation type="submission" date="2022-07" db="EMBL/GenBank/DDBJ databases">
        <title>Fungi with potential for degradation of polypropylene.</title>
        <authorList>
            <person name="Gostincar C."/>
        </authorList>
    </citation>
    <scope>NUCLEOTIDE SEQUENCE</scope>
    <source>
        <strain evidence="10">EXF-13287</strain>
    </source>
</reference>
<feature type="compositionally biased region" description="Basic and acidic residues" evidence="8">
    <location>
        <begin position="66"/>
        <end position="81"/>
    </location>
</feature>
<dbReference type="SUPFAM" id="SSF53474">
    <property type="entry name" value="alpha/beta-Hydrolases"/>
    <property type="match status" value="1"/>
</dbReference>
<dbReference type="PANTHER" id="PTHR48182">
    <property type="entry name" value="PROTEIN SERAC1"/>
    <property type="match status" value="1"/>
</dbReference>
<dbReference type="InterPro" id="IPR052374">
    <property type="entry name" value="SERAC1"/>
</dbReference>